<comment type="caution">
    <text evidence="4">The sequence shown here is derived from an EMBL/GenBank/DDBJ whole genome shotgun (WGS) entry which is preliminary data.</text>
</comment>
<dbReference type="PANTHER" id="PTHR34236">
    <property type="entry name" value="DIMETHYL SULFOXIDE REDUCTASE TRANSCRIPTIONAL ACTIVATOR"/>
    <property type="match status" value="1"/>
</dbReference>
<keyword evidence="1" id="KW-0805">Transcription regulation</keyword>
<evidence type="ECO:0000256" key="1">
    <source>
        <dbReference type="ARBA" id="ARBA00023015"/>
    </source>
</evidence>
<gene>
    <name evidence="4" type="ORF">ACFPYI_17695</name>
</gene>
<dbReference type="SUPFAM" id="SSF88659">
    <property type="entry name" value="Sigma3 and sigma4 domains of RNA polymerase sigma factors"/>
    <property type="match status" value="1"/>
</dbReference>
<evidence type="ECO:0000313" key="4">
    <source>
        <dbReference type="EMBL" id="MFC5973169.1"/>
    </source>
</evidence>
<keyword evidence="5" id="KW-1185">Reference proteome</keyword>
<dbReference type="PANTHER" id="PTHR34236:SF1">
    <property type="entry name" value="DIMETHYL SULFOXIDE REDUCTASE TRANSCRIPTIONAL ACTIVATOR"/>
    <property type="match status" value="1"/>
</dbReference>
<keyword evidence="2" id="KW-0804">Transcription</keyword>
<dbReference type="InterPro" id="IPR007050">
    <property type="entry name" value="HTH_bacterioopsin"/>
</dbReference>
<evidence type="ECO:0000313" key="5">
    <source>
        <dbReference type="Proteomes" id="UP001596099"/>
    </source>
</evidence>
<dbReference type="RefSeq" id="WP_247417397.1">
    <property type="nucleotide sequence ID" value="NZ_JALLGW010000001.1"/>
</dbReference>
<evidence type="ECO:0000256" key="2">
    <source>
        <dbReference type="ARBA" id="ARBA00023163"/>
    </source>
</evidence>
<reference evidence="4 5" key="1">
    <citation type="journal article" date="2019" name="Int. J. Syst. Evol. Microbiol.">
        <title>The Global Catalogue of Microorganisms (GCM) 10K type strain sequencing project: providing services to taxonomists for standard genome sequencing and annotation.</title>
        <authorList>
            <consortium name="The Broad Institute Genomics Platform"/>
            <consortium name="The Broad Institute Genome Sequencing Center for Infectious Disease"/>
            <person name="Wu L."/>
            <person name="Ma J."/>
        </authorList>
    </citation>
    <scope>NUCLEOTIDE SEQUENCE [LARGE SCALE GENOMIC DNA]</scope>
    <source>
        <strain evidence="4 5">CGMCC 1.12543</strain>
    </source>
</reference>
<dbReference type="InterPro" id="IPR013324">
    <property type="entry name" value="RNA_pol_sigma_r3/r4-like"/>
</dbReference>
<dbReference type="AlphaFoldDB" id="A0ABD5RS79"/>
<sequence>MTTIAELGLPAESFALDEAFTECPGLRIDVLQGVAHNTTGLSNLVWVETDDIDAADAALKNDSTVSNVEKLGDIDGKWLYTIGWKTPVSVALAVLLEDATMLGASGDGDGWSFRVLFPKRNALSIAASVFEEYDVNLRIERIYELGTGGEHGEYDLTEEQREALEVALENGYFKVPRDTTLGSIADDLGISHQALSERLRRANEILAEVAIQPPASAEEPELKTDD</sequence>
<protein>
    <submittedName>
        <fullName evidence="4">Helix-turn-helix domain-containing protein</fullName>
    </submittedName>
</protein>
<proteinExistence type="predicted"/>
<evidence type="ECO:0000259" key="3">
    <source>
        <dbReference type="Pfam" id="PF04967"/>
    </source>
</evidence>
<feature type="domain" description="HTH bat-type" evidence="3">
    <location>
        <begin position="156"/>
        <end position="206"/>
    </location>
</feature>
<organism evidence="4 5">
    <name type="scientific">Halomarina salina</name>
    <dbReference type="NCBI Taxonomy" id="1872699"/>
    <lineage>
        <taxon>Archaea</taxon>
        <taxon>Methanobacteriati</taxon>
        <taxon>Methanobacteriota</taxon>
        <taxon>Stenosarchaea group</taxon>
        <taxon>Halobacteria</taxon>
        <taxon>Halobacteriales</taxon>
        <taxon>Natronomonadaceae</taxon>
        <taxon>Halomarina</taxon>
    </lineage>
</organism>
<dbReference type="EMBL" id="JBHSQH010000001">
    <property type="protein sequence ID" value="MFC5973169.1"/>
    <property type="molecule type" value="Genomic_DNA"/>
</dbReference>
<name>A0ABD5RS79_9EURY</name>
<dbReference type="Pfam" id="PF04967">
    <property type="entry name" value="HTH_10"/>
    <property type="match status" value="1"/>
</dbReference>
<accession>A0ABD5RS79</accession>
<dbReference type="Proteomes" id="UP001596099">
    <property type="component" value="Unassembled WGS sequence"/>
</dbReference>